<accession>A0ABW1F2N6</accession>
<dbReference type="RefSeq" id="WP_380236032.1">
    <property type="nucleotide sequence ID" value="NZ_JBHSOD010000036.1"/>
</dbReference>
<feature type="non-terminal residue" evidence="2">
    <location>
        <position position="1"/>
    </location>
</feature>
<evidence type="ECO:0000313" key="2">
    <source>
        <dbReference type="EMBL" id="MFC5888215.1"/>
    </source>
</evidence>
<feature type="region of interest" description="Disordered" evidence="1">
    <location>
        <begin position="1"/>
        <end position="66"/>
    </location>
</feature>
<dbReference type="EMBL" id="JBHSOD010000036">
    <property type="protein sequence ID" value="MFC5888215.1"/>
    <property type="molecule type" value="Genomic_DNA"/>
</dbReference>
<evidence type="ECO:0000313" key="3">
    <source>
        <dbReference type="Proteomes" id="UP001596067"/>
    </source>
</evidence>
<proteinExistence type="predicted"/>
<comment type="caution">
    <text evidence="2">The sequence shown here is derived from an EMBL/GenBank/DDBJ whole genome shotgun (WGS) entry which is preliminary data.</text>
</comment>
<keyword evidence="3" id="KW-1185">Reference proteome</keyword>
<organism evidence="2 3">
    <name type="scientific">Kitasatospora aburaviensis</name>
    <dbReference type="NCBI Taxonomy" id="67265"/>
    <lineage>
        <taxon>Bacteria</taxon>
        <taxon>Bacillati</taxon>
        <taxon>Actinomycetota</taxon>
        <taxon>Actinomycetes</taxon>
        <taxon>Kitasatosporales</taxon>
        <taxon>Streptomycetaceae</taxon>
        <taxon>Kitasatospora</taxon>
    </lineage>
</organism>
<dbReference type="Proteomes" id="UP001596067">
    <property type="component" value="Unassembled WGS sequence"/>
</dbReference>
<protein>
    <recommendedName>
        <fullName evidence="4">Serine/threonine protein kinase</fullName>
    </recommendedName>
</protein>
<feature type="compositionally biased region" description="Gly residues" evidence="1">
    <location>
        <begin position="53"/>
        <end position="62"/>
    </location>
</feature>
<evidence type="ECO:0008006" key="4">
    <source>
        <dbReference type="Google" id="ProtNLM"/>
    </source>
</evidence>
<gene>
    <name evidence="2" type="ORF">ACFP0N_24945</name>
</gene>
<feature type="compositionally biased region" description="Low complexity" evidence="1">
    <location>
        <begin position="1"/>
        <end position="52"/>
    </location>
</feature>
<reference evidence="3" key="1">
    <citation type="journal article" date="2019" name="Int. J. Syst. Evol. Microbiol.">
        <title>The Global Catalogue of Microorganisms (GCM) 10K type strain sequencing project: providing services to taxonomists for standard genome sequencing and annotation.</title>
        <authorList>
            <consortium name="The Broad Institute Genomics Platform"/>
            <consortium name="The Broad Institute Genome Sequencing Center for Infectious Disease"/>
            <person name="Wu L."/>
            <person name="Ma J."/>
        </authorList>
    </citation>
    <scope>NUCLEOTIDE SEQUENCE [LARGE SCALE GENOMIC DNA]</scope>
    <source>
        <strain evidence="3">CGMCC 4.1469</strain>
    </source>
</reference>
<evidence type="ECO:0000256" key="1">
    <source>
        <dbReference type="SAM" id="MobiDB-lite"/>
    </source>
</evidence>
<name>A0ABW1F2N6_9ACTN</name>
<sequence>GQAPAAAASPAGSAPAPPGGAATAAAGGASAAAGSPGASGTAGAPAGGASTPGAGGGSGTGGALPAPTADSDALVLDEKLLLQLLPDGKAMTGWEEEKRRVDSADHATTCSGSGACSGKPLSGTARFSLGEVTARFAIDTLPTKAAAKEKLAEVYASYADGSKYRAVDIVPLGSEYRAFQGQLAGRDGVSIVLRSGTLVAAVTTEGGPADPAVARKLAVMLVQRIEQAQAGRTPDAALGAA</sequence>